<evidence type="ECO:0000313" key="3">
    <source>
        <dbReference type="EMBL" id="EJU04651.1"/>
    </source>
</evidence>
<evidence type="ECO:0000259" key="2">
    <source>
        <dbReference type="Pfam" id="PF03184"/>
    </source>
</evidence>
<dbReference type="Pfam" id="PF03184">
    <property type="entry name" value="DDE_1"/>
    <property type="match status" value="1"/>
</dbReference>
<dbReference type="AlphaFoldDB" id="M5G356"/>
<organism evidence="3 4">
    <name type="scientific">Dacryopinax primogenitus (strain DJM 731)</name>
    <name type="common">Brown rot fungus</name>
    <dbReference type="NCBI Taxonomy" id="1858805"/>
    <lineage>
        <taxon>Eukaryota</taxon>
        <taxon>Fungi</taxon>
        <taxon>Dikarya</taxon>
        <taxon>Basidiomycota</taxon>
        <taxon>Agaricomycotina</taxon>
        <taxon>Dacrymycetes</taxon>
        <taxon>Dacrymycetales</taxon>
        <taxon>Dacrymycetaceae</taxon>
        <taxon>Dacryopinax</taxon>
    </lineage>
</organism>
<dbReference type="RefSeq" id="XP_040631545.1">
    <property type="nucleotide sequence ID" value="XM_040767945.1"/>
</dbReference>
<dbReference type="InterPro" id="IPR050863">
    <property type="entry name" value="CenT-Element_Derived"/>
</dbReference>
<accession>M5G356</accession>
<sequence length="418" mass="47809">MTTKRKARSAPASAGKGKKPWKENLTLAQRLEILDYIKANPIFSQLDVAKYYTARSVPFSQGTVSRLIRDEVILRERAKDPARLNDKRQRQVEFPEVEHALAEWVRQAEGQDLGHNYFWNRKSWMKSDIFEQYLSEFDHYQKELGRHALLLVDGFSAHKIDASKFTNVRVEILPPNMTSHIQPLDQGIIRCFKAHYRSKTIHRAIERESGGADMQHMYEINQLEALNLAEQAWWEVSEKTIQNCWRHSGILSLGTAAGTVMPTGLDEPLIVETPPTLIEQEEGMQDAIQELQSSLKALQERGIIAPAAMMSVEELVTVQEELEVPEMWTDEELLQQAQDEIQAAQGVSQPEEDEEIIELPIWSDQKMLAACTELERALRARAEPDLRTLLSSLPSAIRTLRHQQSLSLQQRTVSEYFA</sequence>
<dbReference type="GO" id="GO:0005634">
    <property type="term" value="C:nucleus"/>
    <property type="evidence" value="ECO:0007669"/>
    <property type="project" value="TreeGrafter"/>
</dbReference>
<protein>
    <submittedName>
        <fullName evidence="3">DDE-domain-containing protein</fullName>
    </submittedName>
</protein>
<dbReference type="OMA" id="RVENFAP"/>
<feature type="region of interest" description="Disordered" evidence="1">
    <location>
        <begin position="1"/>
        <end position="21"/>
    </location>
</feature>
<dbReference type="HOGENOM" id="CLU_657240_0_0_1"/>
<dbReference type="STRING" id="1858805.M5G356"/>
<dbReference type="EMBL" id="JH795857">
    <property type="protein sequence ID" value="EJU04651.1"/>
    <property type="molecule type" value="Genomic_DNA"/>
</dbReference>
<dbReference type="GeneID" id="63683007"/>
<dbReference type="PANTHER" id="PTHR19303">
    <property type="entry name" value="TRANSPOSON"/>
    <property type="match status" value="1"/>
</dbReference>
<dbReference type="PANTHER" id="PTHR19303:SF73">
    <property type="entry name" value="PROTEIN PDC2"/>
    <property type="match status" value="1"/>
</dbReference>
<evidence type="ECO:0000256" key="1">
    <source>
        <dbReference type="SAM" id="MobiDB-lite"/>
    </source>
</evidence>
<dbReference type="GO" id="GO:0003677">
    <property type="term" value="F:DNA binding"/>
    <property type="evidence" value="ECO:0007669"/>
    <property type="project" value="TreeGrafter"/>
</dbReference>
<reference evidence="3 4" key="1">
    <citation type="journal article" date="2012" name="Science">
        <title>The Paleozoic origin of enzymatic lignin decomposition reconstructed from 31 fungal genomes.</title>
        <authorList>
            <person name="Floudas D."/>
            <person name="Binder M."/>
            <person name="Riley R."/>
            <person name="Barry K."/>
            <person name="Blanchette R.A."/>
            <person name="Henrissat B."/>
            <person name="Martinez A.T."/>
            <person name="Otillar R."/>
            <person name="Spatafora J.W."/>
            <person name="Yadav J.S."/>
            <person name="Aerts A."/>
            <person name="Benoit I."/>
            <person name="Boyd A."/>
            <person name="Carlson A."/>
            <person name="Copeland A."/>
            <person name="Coutinho P.M."/>
            <person name="de Vries R.P."/>
            <person name="Ferreira P."/>
            <person name="Findley K."/>
            <person name="Foster B."/>
            <person name="Gaskell J."/>
            <person name="Glotzer D."/>
            <person name="Gorecki P."/>
            <person name="Heitman J."/>
            <person name="Hesse C."/>
            <person name="Hori C."/>
            <person name="Igarashi K."/>
            <person name="Jurgens J.A."/>
            <person name="Kallen N."/>
            <person name="Kersten P."/>
            <person name="Kohler A."/>
            <person name="Kuees U."/>
            <person name="Kumar T.K.A."/>
            <person name="Kuo A."/>
            <person name="LaButti K."/>
            <person name="Larrondo L.F."/>
            <person name="Lindquist E."/>
            <person name="Ling A."/>
            <person name="Lombard V."/>
            <person name="Lucas S."/>
            <person name="Lundell T."/>
            <person name="Martin R."/>
            <person name="McLaughlin D.J."/>
            <person name="Morgenstern I."/>
            <person name="Morin E."/>
            <person name="Murat C."/>
            <person name="Nagy L.G."/>
            <person name="Nolan M."/>
            <person name="Ohm R.A."/>
            <person name="Patyshakuliyeva A."/>
            <person name="Rokas A."/>
            <person name="Ruiz-Duenas F.J."/>
            <person name="Sabat G."/>
            <person name="Salamov A."/>
            <person name="Samejima M."/>
            <person name="Schmutz J."/>
            <person name="Slot J.C."/>
            <person name="St John F."/>
            <person name="Stenlid J."/>
            <person name="Sun H."/>
            <person name="Sun S."/>
            <person name="Syed K."/>
            <person name="Tsang A."/>
            <person name="Wiebenga A."/>
            <person name="Young D."/>
            <person name="Pisabarro A."/>
            <person name="Eastwood D.C."/>
            <person name="Martin F."/>
            <person name="Cullen D."/>
            <person name="Grigoriev I.V."/>
            <person name="Hibbett D.S."/>
        </authorList>
    </citation>
    <scope>NUCLEOTIDE SEQUENCE [LARGE SCALE GENOMIC DNA]</scope>
    <source>
        <strain evidence="3 4">DJM-731 SS1</strain>
    </source>
</reference>
<evidence type="ECO:0000313" key="4">
    <source>
        <dbReference type="Proteomes" id="UP000030653"/>
    </source>
</evidence>
<dbReference type="OrthoDB" id="162969at2759"/>
<name>M5G356_DACPD</name>
<keyword evidence="4" id="KW-1185">Reference proteome</keyword>
<feature type="domain" description="DDE-1" evidence="2">
    <location>
        <begin position="107"/>
        <end position="245"/>
    </location>
</feature>
<proteinExistence type="predicted"/>
<gene>
    <name evidence="3" type="ORF">DACRYDRAFT_104530</name>
</gene>
<dbReference type="InterPro" id="IPR004875">
    <property type="entry name" value="DDE_SF_endonuclease_dom"/>
</dbReference>
<dbReference type="Proteomes" id="UP000030653">
    <property type="component" value="Unassembled WGS sequence"/>
</dbReference>